<evidence type="ECO:0000313" key="3">
    <source>
        <dbReference type="Proteomes" id="UP000824259"/>
    </source>
</evidence>
<evidence type="ECO:0000256" key="1">
    <source>
        <dbReference type="SAM" id="SignalP"/>
    </source>
</evidence>
<sequence length="175" mass="19239">MKTLRLFLLAMAFIGLAACSNDDTPAPQGELPDGYTFAQENDQLVDGRMTGNLLFFGTSTVTTIKTGEQFVDDKILFELTEDENGIIRMLMHETKFAANMPALEMEVPGIPYTCEGKTLHMSVEQTIPEIAGTPYERYVITELGGEVDNTSFTVTFSCMGAFKVVYQGKLIVKAA</sequence>
<name>A0A9D2IE85_9BACT</name>
<feature type="chain" id="PRO_5039312810" description="Lipocalin-like domain-containing protein" evidence="1">
    <location>
        <begin position="18"/>
        <end position="175"/>
    </location>
</feature>
<protein>
    <recommendedName>
        <fullName evidence="4">Lipocalin-like domain-containing protein</fullName>
    </recommendedName>
</protein>
<evidence type="ECO:0008006" key="4">
    <source>
        <dbReference type="Google" id="ProtNLM"/>
    </source>
</evidence>
<dbReference type="Proteomes" id="UP000824259">
    <property type="component" value="Unassembled WGS sequence"/>
</dbReference>
<evidence type="ECO:0000313" key="2">
    <source>
        <dbReference type="EMBL" id="HJA98458.1"/>
    </source>
</evidence>
<keyword evidence="1" id="KW-0732">Signal</keyword>
<feature type="signal peptide" evidence="1">
    <location>
        <begin position="1"/>
        <end position="17"/>
    </location>
</feature>
<reference evidence="2" key="2">
    <citation type="submission" date="2021-04" db="EMBL/GenBank/DDBJ databases">
        <authorList>
            <person name="Gilroy R."/>
        </authorList>
    </citation>
    <scope>NUCLEOTIDE SEQUENCE</scope>
    <source>
        <strain evidence="2">CHK169-11906</strain>
    </source>
</reference>
<dbReference type="PROSITE" id="PS51257">
    <property type="entry name" value="PROKAR_LIPOPROTEIN"/>
    <property type="match status" value="1"/>
</dbReference>
<proteinExistence type="predicted"/>
<gene>
    <name evidence="2" type="ORF">H9779_02515</name>
</gene>
<dbReference type="AlphaFoldDB" id="A0A9D2IE85"/>
<dbReference type="EMBL" id="DWYR01000008">
    <property type="protein sequence ID" value="HJA98458.1"/>
    <property type="molecule type" value="Genomic_DNA"/>
</dbReference>
<organism evidence="2 3">
    <name type="scientific">Candidatus Alistipes avicola</name>
    <dbReference type="NCBI Taxonomy" id="2838432"/>
    <lineage>
        <taxon>Bacteria</taxon>
        <taxon>Pseudomonadati</taxon>
        <taxon>Bacteroidota</taxon>
        <taxon>Bacteroidia</taxon>
        <taxon>Bacteroidales</taxon>
        <taxon>Rikenellaceae</taxon>
        <taxon>Alistipes</taxon>
    </lineage>
</organism>
<reference evidence="2" key="1">
    <citation type="journal article" date="2021" name="PeerJ">
        <title>Extensive microbial diversity within the chicken gut microbiome revealed by metagenomics and culture.</title>
        <authorList>
            <person name="Gilroy R."/>
            <person name="Ravi A."/>
            <person name="Getino M."/>
            <person name="Pursley I."/>
            <person name="Horton D.L."/>
            <person name="Alikhan N.F."/>
            <person name="Baker D."/>
            <person name="Gharbi K."/>
            <person name="Hall N."/>
            <person name="Watson M."/>
            <person name="Adriaenssens E.M."/>
            <person name="Foster-Nyarko E."/>
            <person name="Jarju S."/>
            <person name="Secka A."/>
            <person name="Antonio M."/>
            <person name="Oren A."/>
            <person name="Chaudhuri R.R."/>
            <person name="La Ragione R."/>
            <person name="Hildebrand F."/>
            <person name="Pallen M.J."/>
        </authorList>
    </citation>
    <scope>NUCLEOTIDE SEQUENCE</scope>
    <source>
        <strain evidence="2">CHK169-11906</strain>
    </source>
</reference>
<accession>A0A9D2IE85</accession>
<comment type="caution">
    <text evidence="2">The sequence shown here is derived from an EMBL/GenBank/DDBJ whole genome shotgun (WGS) entry which is preliminary data.</text>
</comment>